<feature type="region of interest" description="Disordered" evidence="4">
    <location>
        <begin position="417"/>
        <end position="471"/>
    </location>
</feature>
<dbReference type="EMBL" id="JASNQZ010000012">
    <property type="protein sequence ID" value="KAL0948925.1"/>
    <property type="molecule type" value="Genomic_DNA"/>
</dbReference>
<feature type="compositionally biased region" description="Basic and acidic residues" evidence="4">
    <location>
        <begin position="737"/>
        <end position="750"/>
    </location>
</feature>
<comment type="subcellular location">
    <subcellularLocation>
        <location evidence="3">Nucleus</location>
    </subcellularLocation>
    <subcellularLocation>
        <location evidence="3">Cytoplasm</location>
    </subcellularLocation>
    <text evidence="3">Nucleus and/or cytoplasm.</text>
</comment>
<feature type="compositionally biased region" description="Basic and acidic residues" evidence="4">
    <location>
        <begin position="682"/>
        <end position="700"/>
    </location>
</feature>
<evidence type="ECO:0000256" key="2">
    <source>
        <dbReference type="ARBA" id="ARBA00023242"/>
    </source>
</evidence>
<keyword evidence="3" id="KW-0963">Cytoplasm</keyword>
<evidence type="ECO:0000313" key="7">
    <source>
        <dbReference type="Proteomes" id="UP001556367"/>
    </source>
</evidence>
<protein>
    <recommendedName>
        <fullName evidence="3">mRNA 3'-end-processing protein RNA14</fullName>
    </recommendedName>
</protein>
<dbReference type="Gene3D" id="1.25.40.1040">
    <property type="match status" value="2"/>
</dbReference>
<feature type="region of interest" description="Disordered" evidence="4">
    <location>
        <begin position="667"/>
        <end position="750"/>
    </location>
</feature>
<evidence type="ECO:0000256" key="3">
    <source>
        <dbReference type="RuleBase" id="RU369035"/>
    </source>
</evidence>
<dbReference type="InterPro" id="IPR045243">
    <property type="entry name" value="Rna14-like"/>
</dbReference>
<evidence type="ECO:0000256" key="1">
    <source>
        <dbReference type="ARBA" id="ARBA00022737"/>
    </source>
</evidence>
<feature type="region of interest" description="Disordered" evidence="4">
    <location>
        <begin position="1"/>
        <end position="27"/>
    </location>
</feature>
<dbReference type="InterPro" id="IPR008847">
    <property type="entry name" value="Suf"/>
</dbReference>
<dbReference type="PANTHER" id="PTHR19980">
    <property type="entry name" value="RNA CLEAVAGE STIMULATION FACTOR"/>
    <property type="match status" value="1"/>
</dbReference>
<feature type="compositionally biased region" description="Gly residues" evidence="4">
    <location>
        <begin position="820"/>
        <end position="830"/>
    </location>
</feature>
<feature type="domain" description="Suppressor of forked" evidence="5">
    <location>
        <begin position="67"/>
        <end position="639"/>
    </location>
</feature>
<comment type="function">
    <text evidence="3">Component of the cleavage factor IA (CFIA) complex, which is involved in the endonucleolytic cleavage during polyadenylation-dependent pre-mRNA 3'-end formation.</text>
</comment>
<dbReference type="Proteomes" id="UP001556367">
    <property type="component" value="Unassembled WGS sequence"/>
</dbReference>
<reference evidence="7" key="1">
    <citation type="submission" date="2024-06" db="EMBL/GenBank/DDBJ databases">
        <title>Multi-omics analyses provide insights into the biosynthesis of the anticancer antibiotic pleurotin in Hohenbuehelia grisea.</title>
        <authorList>
            <person name="Weaver J.A."/>
            <person name="Alberti F."/>
        </authorList>
    </citation>
    <scope>NUCLEOTIDE SEQUENCE [LARGE SCALE GENOMIC DNA]</scope>
    <source>
        <strain evidence="7">T-177</strain>
    </source>
</reference>
<dbReference type="InterPro" id="IPR003107">
    <property type="entry name" value="HAT"/>
</dbReference>
<dbReference type="SMART" id="SM00386">
    <property type="entry name" value="HAT"/>
    <property type="match status" value="6"/>
</dbReference>
<gene>
    <name evidence="6" type="ORF">HGRIS_009033</name>
</gene>
<keyword evidence="1" id="KW-0677">Repeat</keyword>
<dbReference type="Pfam" id="PF05843">
    <property type="entry name" value="Suf"/>
    <property type="match status" value="1"/>
</dbReference>
<dbReference type="PANTHER" id="PTHR19980:SF0">
    <property type="entry name" value="CLEAVAGE STIMULATION FACTOR SUBUNIT 3"/>
    <property type="match status" value="1"/>
</dbReference>
<accession>A0ABR3J1B3</accession>
<organism evidence="6 7">
    <name type="scientific">Hohenbuehelia grisea</name>
    <dbReference type="NCBI Taxonomy" id="104357"/>
    <lineage>
        <taxon>Eukaryota</taxon>
        <taxon>Fungi</taxon>
        <taxon>Dikarya</taxon>
        <taxon>Basidiomycota</taxon>
        <taxon>Agaricomycotina</taxon>
        <taxon>Agaricomycetes</taxon>
        <taxon>Agaricomycetidae</taxon>
        <taxon>Agaricales</taxon>
        <taxon>Pleurotineae</taxon>
        <taxon>Pleurotaceae</taxon>
        <taxon>Hohenbuehelia</taxon>
    </lineage>
</organism>
<dbReference type="SUPFAM" id="SSF48452">
    <property type="entry name" value="TPR-like"/>
    <property type="match status" value="2"/>
</dbReference>
<feature type="compositionally biased region" description="Polar residues" evidence="4">
    <location>
        <begin position="421"/>
        <end position="433"/>
    </location>
</feature>
<keyword evidence="2 3" id="KW-0539">Nucleus</keyword>
<evidence type="ECO:0000259" key="5">
    <source>
        <dbReference type="Pfam" id="PF05843"/>
    </source>
</evidence>
<comment type="caution">
    <text evidence="6">The sequence shown here is derived from an EMBL/GenBank/DDBJ whole genome shotgun (WGS) entry which is preliminary data.</text>
</comment>
<feature type="region of interest" description="Disordered" evidence="4">
    <location>
        <begin position="41"/>
        <end position="63"/>
    </location>
</feature>
<keyword evidence="3" id="KW-0507">mRNA processing</keyword>
<sequence length="830" mass="93770">MSDTIQPPAVETGGDLPTTEASGDATQTSEDIARALSALTASATFNSPSPAQSGGEPMEQDRPSEYDLLKQQLKAKPQDSHGWLRLINIAEDSSDPEKIKDAYDLLLQQFPNTVSAQIAYLSHFLSDHRFLELLFKRFLRSSPSVELWKFYLSYVVRLNSKPNMRDAIDKAYEFALNYIGQDKDSGEIWADYIAFIKAGTTSSTWEEQQKMDALRKVYHRAVQLPIENVEKLWQDLEAFENGLNRITAKKFMTDLSPAHMQARTALRQLQKHVGPLYPPQPASQATQLVLPSLPTYSPAERALVGAWKAYLKWEESNPLEFEERDRATFVSRVQMVYRKAVVRMRYYSEIWFMAYIWTMGTGKEEESLGILEAGIKANPGSFLLNFAYAEAQENRKKFPEVHTTFENLLETLRKQLEEQEQTINSTNSSQASTVPAGATSTPPPDDGSPPKDASFSSQSSESKPPKSKELSDRRAEYGVAYIMYIRFVRRAEGVKAARALFFKCRKDRWTPWQVYEAVAMLEYHSFDDKGIAGRIFERGMEMFPDELPFVLQYLTFLLNTNDENNARALFERVVPTFPPEEARQLWERWARYEYQFGNLEAAQKLEKRIAEAFPADTALKRFAQRYMYLGIDAIASRDLGVSMARATVAPTAASTSGNQLGRTESQASLAFNSPKTGHKRPSSPDHRNGRDDGRKSDHAPLAKRQRAQSPPARDRDRDRWDGPPRRRHSPPPVPPPRGRDRERDREEERPPLPTILPWFLSQLPTAASFDGPIFRTDDLVTLFKNAVIPSNAAARPKSPPVSAPPRGGGRPPPDYSPYTGPGGGRGGRRY</sequence>
<evidence type="ECO:0000313" key="6">
    <source>
        <dbReference type="EMBL" id="KAL0948925.1"/>
    </source>
</evidence>
<dbReference type="InterPro" id="IPR011990">
    <property type="entry name" value="TPR-like_helical_dom_sf"/>
</dbReference>
<proteinExistence type="predicted"/>
<feature type="compositionally biased region" description="Basic and acidic residues" evidence="4">
    <location>
        <begin position="712"/>
        <end position="724"/>
    </location>
</feature>
<feature type="region of interest" description="Disordered" evidence="4">
    <location>
        <begin position="789"/>
        <end position="830"/>
    </location>
</feature>
<name>A0ABR3J1B3_9AGAR</name>
<evidence type="ECO:0000256" key="4">
    <source>
        <dbReference type="SAM" id="MobiDB-lite"/>
    </source>
</evidence>
<keyword evidence="7" id="KW-1185">Reference proteome</keyword>